<feature type="compositionally biased region" description="Basic residues" evidence="1">
    <location>
        <begin position="11"/>
        <end position="20"/>
    </location>
</feature>
<reference evidence="2 3" key="1">
    <citation type="submission" date="2023-01" db="EMBL/GenBank/DDBJ databases">
        <title>Genomes from the Australian National Cyanobacteria Reference Collection.</title>
        <authorList>
            <person name="Willis A."/>
            <person name="Lee E.M.F."/>
        </authorList>
    </citation>
    <scope>NUCLEOTIDE SEQUENCE [LARGE SCALE GENOMIC DNA]</scope>
    <source>
        <strain evidence="2 3">CS-549</strain>
    </source>
</reference>
<evidence type="ECO:0000256" key="1">
    <source>
        <dbReference type="SAM" id="MobiDB-lite"/>
    </source>
</evidence>
<dbReference type="RefSeq" id="WP_096569744.1">
    <property type="nucleotide sequence ID" value="NZ_JAQMTI010000325.1"/>
</dbReference>
<feature type="region of interest" description="Disordered" evidence="1">
    <location>
        <begin position="1"/>
        <end position="20"/>
    </location>
</feature>
<evidence type="ECO:0008006" key="4">
    <source>
        <dbReference type="Google" id="ProtNLM"/>
    </source>
</evidence>
<proteinExistence type="predicted"/>
<accession>A0ABT4ZYT8</accession>
<gene>
    <name evidence="2" type="ORF">PN497_25110</name>
</gene>
<protein>
    <recommendedName>
        <fullName evidence="4">Transposase</fullName>
    </recommendedName>
</protein>
<dbReference type="EMBL" id="JAQMTI010000325">
    <property type="protein sequence ID" value="MDB9444605.1"/>
    <property type="molecule type" value="Genomic_DNA"/>
</dbReference>
<organism evidence="2 3">
    <name type="scientific">Sphaerospermopsis kisseleviana CS-549</name>
    <dbReference type="NCBI Taxonomy" id="3021783"/>
    <lineage>
        <taxon>Bacteria</taxon>
        <taxon>Bacillati</taxon>
        <taxon>Cyanobacteriota</taxon>
        <taxon>Cyanophyceae</taxon>
        <taxon>Nostocales</taxon>
        <taxon>Aphanizomenonaceae</taxon>
        <taxon>Sphaerospermopsis</taxon>
        <taxon>Sphaerospermopsis kisseleviana</taxon>
    </lineage>
</organism>
<keyword evidence="3" id="KW-1185">Reference proteome</keyword>
<feature type="compositionally biased region" description="Basic and acidic residues" evidence="1">
    <location>
        <begin position="1"/>
        <end position="10"/>
    </location>
</feature>
<evidence type="ECO:0000313" key="3">
    <source>
        <dbReference type="Proteomes" id="UP001211711"/>
    </source>
</evidence>
<evidence type="ECO:0000313" key="2">
    <source>
        <dbReference type="EMBL" id="MDB9444605.1"/>
    </source>
</evidence>
<sequence>MREIDGEKQTRSPHRGKKFRRRVSIPLRGIGYEKPYFLVAKNFAAIVSIPLRGIGYEKQEDVETTVAGKGFHPLAGNWL</sequence>
<comment type="caution">
    <text evidence="2">The sequence shown here is derived from an EMBL/GenBank/DDBJ whole genome shotgun (WGS) entry which is preliminary data.</text>
</comment>
<name>A0ABT4ZYT8_9CYAN</name>
<dbReference type="Proteomes" id="UP001211711">
    <property type="component" value="Unassembled WGS sequence"/>
</dbReference>